<evidence type="ECO:0000313" key="5">
    <source>
        <dbReference type="Proteomes" id="UP000324907"/>
    </source>
</evidence>
<accession>A0A5A8CMC2</accession>
<dbReference type="AlphaFoldDB" id="A0A5A8CMC2"/>
<reference evidence="4 5" key="1">
    <citation type="submission" date="2019-07" db="EMBL/GenBank/DDBJ databases">
        <title>Genomes of Cafeteria roenbergensis.</title>
        <authorList>
            <person name="Fischer M.G."/>
            <person name="Hackl T."/>
            <person name="Roman M."/>
        </authorList>
    </citation>
    <scope>NUCLEOTIDE SEQUENCE [LARGE SCALE GENOMIC DNA]</scope>
    <source>
        <strain evidence="2 4">BVI</strain>
        <strain evidence="3 5">RCC970-E3</strain>
    </source>
</reference>
<keyword evidence="4" id="KW-1185">Reference proteome</keyword>
<organism evidence="2 4">
    <name type="scientific">Cafeteria roenbergensis</name>
    <name type="common">Marine flagellate</name>
    <dbReference type="NCBI Taxonomy" id="33653"/>
    <lineage>
        <taxon>Eukaryota</taxon>
        <taxon>Sar</taxon>
        <taxon>Stramenopiles</taxon>
        <taxon>Bigyra</taxon>
        <taxon>Opalozoa</taxon>
        <taxon>Bicosoecida</taxon>
        <taxon>Cafeteriaceae</taxon>
        <taxon>Cafeteria</taxon>
    </lineage>
</organism>
<sequence length="197" mass="20221">MATDTAAREGLIDALRDLGVAQAERNAFEMRLGAADGRISELVADNARLRRRAAEAAQDSTAARGELAVALAQLSSAMEEGRQKGAADAAAEASQLTQATMKKVRDLAAARRENAKLKATIDRLTASLDEASTARQTDAGTAAEQARAEAAAASLRCGQAERSASEAAAMLTAAEERAAAAEAAAAELRNALAKAAT</sequence>
<name>A0A5A8CMC2_CAFRO</name>
<gene>
    <name evidence="3" type="ORF">FNF28_04863</name>
    <name evidence="2" type="ORF">FNF29_02897</name>
</gene>
<evidence type="ECO:0000313" key="2">
    <source>
        <dbReference type="EMBL" id="KAA0153909.1"/>
    </source>
</evidence>
<feature type="coiled-coil region" evidence="1">
    <location>
        <begin position="164"/>
        <end position="191"/>
    </location>
</feature>
<comment type="caution">
    <text evidence="2">The sequence shown here is derived from an EMBL/GenBank/DDBJ whole genome shotgun (WGS) entry which is preliminary data.</text>
</comment>
<dbReference type="EMBL" id="VLTL01000087">
    <property type="protein sequence ID" value="KAA0161992.1"/>
    <property type="molecule type" value="Genomic_DNA"/>
</dbReference>
<proteinExistence type="predicted"/>
<feature type="coiled-coil region" evidence="1">
    <location>
        <begin position="107"/>
        <end position="134"/>
    </location>
</feature>
<keyword evidence="1" id="KW-0175">Coiled coil</keyword>
<evidence type="ECO:0000256" key="1">
    <source>
        <dbReference type="SAM" id="Coils"/>
    </source>
</evidence>
<dbReference type="Proteomes" id="UP000323011">
    <property type="component" value="Unassembled WGS sequence"/>
</dbReference>
<evidence type="ECO:0000313" key="4">
    <source>
        <dbReference type="Proteomes" id="UP000323011"/>
    </source>
</evidence>
<protein>
    <submittedName>
        <fullName evidence="2">Uncharacterized protein</fullName>
    </submittedName>
</protein>
<evidence type="ECO:0000313" key="3">
    <source>
        <dbReference type="EMBL" id="KAA0161992.1"/>
    </source>
</evidence>
<dbReference type="EMBL" id="VLTN01000014">
    <property type="protein sequence ID" value="KAA0153909.1"/>
    <property type="molecule type" value="Genomic_DNA"/>
</dbReference>
<dbReference type="Proteomes" id="UP000324907">
    <property type="component" value="Unassembled WGS sequence"/>
</dbReference>